<keyword evidence="1" id="KW-0808">Transferase</keyword>
<evidence type="ECO:0000256" key="2">
    <source>
        <dbReference type="ARBA" id="ARBA00023098"/>
    </source>
</evidence>
<protein>
    <submittedName>
        <fullName evidence="4">Uncharacterized protein</fullName>
    </submittedName>
</protein>
<organism evidence="4">
    <name type="scientific">Salinicola endophyticus</name>
    <dbReference type="NCBI Taxonomy" id="1949083"/>
    <lineage>
        <taxon>Bacteria</taxon>
        <taxon>Pseudomonadati</taxon>
        <taxon>Pseudomonadota</taxon>
        <taxon>Gammaproteobacteria</taxon>
        <taxon>Oceanospirillales</taxon>
        <taxon>Halomonadaceae</taxon>
        <taxon>Salinicola</taxon>
    </lineage>
</organism>
<dbReference type="GO" id="GO:0006629">
    <property type="term" value="P:lipid metabolic process"/>
    <property type="evidence" value="ECO:0007669"/>
    <property type="project" value="UniProtKB-KW"/>
</dbReference>
<evidence type="ECO:0000313" key="4">
    <source>
        <dbReference type="EMBL" id="XCJ80311.1"/>
    </source>
</evidence>
<name>A0AB74U8C5_9GAMM</name>
<evidence type="ECO:0000256" key="3">
    <source>
        <dbReference type="ARBA" id="ARBA00023315"/>
    </source>
</evidence>
<reference evidence="4" key="1">
    <citation type="submission" date="2024-06" db="EMBL/GenBank/DDBJ databases">
        <title>Complete genome of Salinicola endophyticus HNIBRBA4755.</title>
        <authorList>
            <person name="Shin S.Y."/>
            <person name="Kang H."/>
            <person name="Song J."/>
        </authorList>
    </citation>
    <scope>NUCLEOTIDE SEQUENCE</scope>
    <source>
        <strain evidence="4">HNIBRBA4755</strain>
    </source>
</reference>
<dbReference type="EMBL" id="CP159578">
    <property type="protein sequence ID" value="XCJ80311.1"/>
    <property type="molecule type" value="Genomic_DNA"/>
</dbReference>
<dbReference type="InterPro" id="IPR052351">
    <property type="entry name" value="Ornithine_N-alpha-AT"/>
</dbReference>
<dbReference type="GO" id="GO:0016746">
    <property type="term" value="F:acyltransferase activity"/>
    <property type="evidence" value="ECO:0007669"/>
    <property type="project" value="UniProtKB-KW"/>
</dbReference>
<proteinExistence type="predicted"/>
<keyword evidence="2" id="KW-0443">Lipid metabolism</keyword>
<evidence type="ECO:0000256" key="1">
    <source>
        <dbReference type="ARBA" id="ARBA00022679"/>
    </source>
</evidence>
<accession>A0AB74U8C5</accession>
<sequence length="66" mass="7225">MSVPVLYKQYCEVAEPGAVRFLGFGVDTDFGFCVDGLVVVDVTRLKPDKRRRYVGADAVTPALSTE</sequence>
<keyword evidence="3" id="KW-0012">Acyltransferase</keyword>
<dbReference type="PANTHER" id="PTHR37323:SF1">
    <property type="entry name" value="L-ORNITHINE N(ALPHA)-ACYLTRANSFERASE"/>
    <property type="match status" value="1"/>
</dbReference>
<gene>
    <name evidence="4" type="ORF">ABV408_03830</name>
</gene>
<dbReference type="AlphaFoldDB" id="A0AB74U8C5"/>
<dbReference type="PANTHER" id="PTHR37323">
    <property type="entry name" value="GCN5-RELATED N-ACETYLTRANSFERASE"/>
    <property type="match status" value="1"/>
</dbReference>
<dbReference type="RefSeq" id="WP_353981143.1">
    <property type="nucleotide sequence ID" value="NZ_CP159578.1"/>
</dbReference>